<evidence type="ECO:0000313" key="4">
    <source>
        <dbReference type="EMBL" id="KKB76107.1"/>
    </source>
</evidence>
<evidence type="ECO:0000259" key="2">
    <source>
        <dbReference type="Pfam" id="PF01408"/>
    </source>
</evidence>
<name>A0A0F5L3C3_9HYPH</name>
<feature type="domain" description="GFO/IDH/MocA-like oxidoreductase" evidence="3">
    <location>
        <begin position="134"/>
        <end position="260"/>
    </location>
</feature>
<dbReference type="SUPFAM" id="SSF51735">
    <property type="entry name" value="NAD(P)-binding Rossmann-fold domains"/>
    <property type="match status" value="1"/>
</dbReference>
<dbReference type="EMBL" id="FQVC01000005">
    <property type="protein sequence ID" value="SHF22915.1"/>
    <property type="molecule type" value="Genomic_DNA"/>
</dbReference>
<dbReference type="Proteomes" id="UP000184533">
    <property type="component" value="Unassembled WGS sequence"/>
</dbReference>
<dbReference type="GO" id="GO:0016491">
    <property type="term" value="F:oxidoreductase activity"/>
    <property type="evidence" value="ECO:0007669"/>
    <property type="project" value="UniProtKB-KW"/>
</dbReference>
<dbReference type="OrthoDB" id="9768836at2"/>
<gene>
    <name evidence="5" type="ORF">SAMN02745223_02133</name>
    <name evidence="4" type="ORF">VW29_20275</name>
</gene>
<dbReference type="PATRIC" id="fig|1121477.3.peg.841"/>
<dbReference type="PANTHER" id="PTHR43818:SF11">
    <property type="entry name" value="BCDNA.GH03377"/>
    <property type="match status" value="1"/>
</dbReference>
<dbReference type="Pfam" id="PF01408">
    <property type="entry name" value="GFO_IDH_MocA"/>
    <property type="match status" value="1"/>
</dbReference>
<reference evidence="5 7" key="2">
    <citation type="submission" date="2016-11" db="EMBL/GenBank/DDBJ databases">
        <authorList>
            <person name="Jaros S."/>
            <person name="Januszkiewicz K."/>
            <person name="Wedrychowicz H."/>
        </authorList>
    </citation>
    <scope>NUCLEOTIDE SEQUENCE [LARGE SCALE GENOMIC DNA]</scope>
    <source>
        <strain evidence="5 7">DSM 17137</strain>
    </source>
</reference>
<evidence type="ECO:0000256" key="1">
    <source>
        <dbReference type="ARBA" id="ARBA00023002"/>
    </source>
</evidence>
<evidence type="ECO:0000313" key="5">
    <source>
        <dbReference type="EMBL" id="SHF22915.1"/>
    </source>
</evidence>
<dbReference type="SUPFAM" id="SSF55347">
    <property type="entry name" value="Glyceraldehyde-3-phosphate dehydrogenase-like, C-terminal domain"/>
    <property type="match status" value="1"/>
</dbReference>
<accession>A0A0F5L3C3</accession>
<dbReference type="Pfam" id="PF22725">
    <property type="entry name" value="GFO_IDH_MocA_C3"/>
    <property type="match status" value="1"/>
</dbReference>
<dbReference type="STRING" id="1121477.SAMN02745223_02133"/>
<dbReference type="InterPro" id="IPR036291">
    <property type="entry name" value="NAD(P)-bd_dom_sf"/>
</dbReference>
<dbReference type="AlphaFoldDB" id="A0A0F5L3C3"/>
<feature type="domain" description="Gfo/Idh/MocA-like oxidoreductase N-terminal" evidence="2">
    <location>
        <begin position="26"/>
        <end position="122"/>
    </location>
</feature>
<evidence type="ECO:0000313" key="7">
    <source>
        <dbReference type="Proteomes" id="UP000184533"/>
    </source>
</evidence>
<reference evidence="4 6" key="1">
    <citation type="submission" date="2015-03" db="EMBL/GenBank/DDBJ databases">
        <authorList>
            <person name="Hassan Y.I."/>
            <person name="Lepp D."/>
            <person name="Zhou T."/>
        </authorList>
    </citation>
    <scope>NUCLEOTIDE SEQUENCE [LARGE SCALE GENOMIC DNA]</scope>
    <source>
        <strain evidence="4 6">DSM 17137</strain>
    </source>
</reference>
<dbReference type="Gene3D" id="3.30.360.10">
    <property type="entry name" value="Dihydrodipicolinate Reductase, domain 2"/>
    <property type="match status" value="1"/>
</dbReference>
<keyword evidence="6" id="KW-1185">Reference proteome</keyword>
<dbReference type="RefSeq" id="WP_046137116.1">
    <property type="nucleotide sequence ID" value="NZ_FQVC01000005.1"/>
</dbReference>
<evidence type="ECO:0000313" key="6">
    <source>
        <dbReference type="Proteomes" id="UP000033608"/>
    </source>
</evidence>
<dbReference type="PANTHER" id="PTHR43818">
    <property type="entry name" value="BCDNA.GH03377"/>
    <property type="match status" value="1"/>
</dbReference>
<organism evidence="4 6">
    <name type="scientific">Devosia limi DSM 17137</name>
    <dbReference type="NCBI Taxonomy" id="1121477"/>
    <lineage>
        <taxon>Bacteria</taxon>
        <taxon>Pseudomonadati</taxon>
        <taxon>Pseudomonadota</taxon>
        <taxon>Alphaproteobacteria</taxon>
        <taxon>Hyphomicrobiales</taxon>
        <taxon>Devosiaceae</taxon>
        <taxon>Devosia</taxon>
    </lineage>
</organism>
<keyword evidence="1" id="KW-0560">Oxidoreductase</keyword>
<dbReference type="InterPro" id="IPR055170">
    <property type="entry name" value="GFO_IDH_MocA-like_dom"/>
</dbReference>
<dbReference type="EMBL" id="LAJF01000156">
    <property type="protein sequence ID" value="KKB76107.1"/>
    <property type="molecule type" value="Genomic_DNA"/>
</dbReference>
<protein>
    <submittedName>
        <fullName evidence="4">Oxidoreductase</fullName>
    </submittedName>
    <submittedName>
        <fullName evidence="5">Predicted dehydrogenase</fullName>
    </submittedName>
</protein>
<dbReference type="InterPro" id="IPR050463">
    <property type="entry name" value="Gfo/Idh/MocA_oxidrdct_glycsds"/>
</dbReference>
<evidence type="ECO:0000259" key="3">
    <source>
        <dbReference type="Pfam" id="PF22725"/>
    </source>
</evidence>
<sequence length="339" mass="36880">MSNLKFAAIGINHGHIYGQVECLLRAGAEFTAFHAIEDDLAAEFGAKFPQAKRVADASAILEDPTIAIVVTAAIPGDRAAISISAMRHGKDVLSDKPGMISLAELDAVKAAQKETGRIYSVLYSEHFEVRSTVRAGELIAAGAIGEVVNTVGLGPHALHNGKRAPWFFDRSRYGGIICDIASHQFEQFLFFSNADEAEVISASVANRANPQTPGLQDIGDVHLKTRTTSGYIRVDWFTPKGLPTWGDGRLTIIGTEGYIELRKYIDIAGRPGQDHLFLVDGKGMQHIDCSQAELPFGRQFLADVRDRTETAMPQARCFKAMELALTAQALAERGTEWAR</sequence>
<dbReference type="Gene3D" id="3.40.50.720">
    <property type="entry name" value="NAD(P)-binding Rossmann-like Domain"/>
    <property type="match status" value="1"/>
</dbReference>
<dbReference type="InterPro" id="IPR000683">
    <property type="entry name" value="Gfo/Idh/MocA-like_OxRdtase_N"/>
</dbReference>
<dbReference type="GO" id="GO:0000166">
    <property type="term" value="F:nucleotide binding"/>
    <property type="evidence" value="ECO:0007669"/>
    <property type="project" value="InterPro"/>
</dbReference>
<proteinExistence type="predicted"/>
<dbReference type="Proteomes" id="UP000033608">
    <property type="component" value="Unassembled WGS sequence"/>
</dbReference>